<dbReference type="Proteomes" id="UP000006035">
    <property type="component" value="Unassembled WGS sequence"/>
</dbReference>
<organism evidence="1 2">
    <name type="scientific">Limosilactobacillus oris F0423</name>
    <dbReference type="NCBI Taxonomy" id="944562"/>
    <lineage>
        <taxon>Bacteria</taxon>
        <taxon>Bacillati</taxon>
        <taxon>Bacillota</taxon>
        <taxon>Bacilli</taxon>
        <taxon>Lactobacillales</taxon>
        <taxon>Lactobacillaceae</taxon>
        <taxon>Limosilactobacillus</taxon>
    </lineage>
</organism>
<protein>
    <submittedName>
        <fullName evidence="1">Uncharacterized protein</fullName>
    </submittedName>
</protein>
<proteinExistence type="predicted"/>
<evidence type="ECO:0000313" key="1">
    <source>
        <dbReference type="EMBL" id="EGS38088.1"/>
    </source>
</evidence>
<dbReference type="EMBL" id="AFTL01000009">
    <property type="protein sequence ID" value="EGS38088.1"/>
    <property type="molecule type" value="Genomic_DNA"/>
</dbReference>
<reference evidence="1 2" key="1">
    <citation type="submission" date="2011-05" db="EMBL/GenBank/DDBJ databases">
        <authorList>
            <person name="Durkin A.S."/>
            <person name="Kim M."/>
            <person name="Radune D."/>
            <person name="Hostetler J."/>
            <person name="Torralba M."/>
            <person name="Gillis M."/>
            <person name="Methe B."/>
            <person name="Sutton G."/>
            <person name="Nelson K.E."/>
        </authorList>
    </citation>
    <scope>NUCLEOTIDE SEQUENCE [LARGE SCALE GENOMIC DNA]</scope>
    <source>
        <strain evidence="1 2">F0423</strain>
    </source>
</reference>
<keyword evidence="2" id="KW-1185">Reference proteome</keyword>
<evidence type="ECO:0000313" key="2">
    <source>
        <dbReference type="Proteomes" id="UP000006035"/>
    </source>
</evidence>
<sequence length="39" mass="4452">MADELKMVRGEGLWQDKYNRLVDTVEKMGGGSKRPPMVE</sequence>
<gene>
    <name evidence="1" type="ORF">HMPREF9102_0427</name>
</gene>
<name>A0ABN0D6D1_9LACO</name>
<comment type="caution">
    <text evidence="1">The sequence shown here is derived from an EMBL/GenBank/DDBJ whole genome shotgun (WGS) entry which is preliminary data.</text>
</comment>
<accession>A0ABN0D6D1</accession>